<keyword evidence="7 9" id="KW-0472">Membrane</keyword>
<keyword evidence="6 9" id="KW-1133">Transmembrane helix</keyword>
<evidence type="ECO:0000256" key="7">
    <source>
        <dbReference type="ARBA" id="ARBA00023136"/>
    </source>
</evidence>
<dbReference type="AlphaFoldDB" id="K6Z2P1"/>
<evidence type="ECO:0000313" key="10">
    <source>
        <dbReference type="EMBL" id="GAC30491.1"/>
    </source>
</evidence>
<reference evidence="11" key="1">
    <citation type="journal article" date="2014" name="Environ. Microbiol.">
        <title>Comparative genomics of the marine bacterial genus Glaciecola reveals the high degree of genomic diversity and genomic characteristic for cold adaptation.</title>
        <authorList>
            <person name="Qin Q.L."/>
            <person name="Xie B.B."/>
            <person name="Yu Y."/>
            <person name="Shu Y.L."/>
            <person name="Rong J.C."/>
            <person name="Zhang Y.J."/>
            <person name="Zhao D.L."/>
            <person name="Chen X.L."/>
            <person name="Zhang X.Y."/>
            <person name="Chen B."/>
            <person name="Zhou B.C."/>
            <person name="Zhang Y.Z."/>
        </authorList>
    </citation>
    <scope>NUCLEOTIDE SEQUENCE [LARGE SCALE GENOMIC DNA]</scope>
    <source>
        <strain evidence="11">ACAM 615</strain>
    </source>
</reference>
<protein>
    <submittedName>
        <fullName evidence="10">Lipopolysaccharide export system permease protein</fullName>
    </submittedName>
</protein>
<dbReference type="Proteomes" id="UP000006251">
    <property type="component" value="Unassembled WGS sequence"/>
</dbReference>
<feature type="transmembrane region" description="Helical" evidence="9">
    <location>
        <begin position="327"/>
        <end position="351"/>
    </location>
</feature>
<keyword evidence="4" id="KW-1003">Cell membrane</keyword>
<evidence type="ECO:0000256" key="8">
    <source>
        <dbReference type="ARBA" id="ARBA00026081"/>
    </source>
</evidence>
<keyword evidence="5 9" id="KW-0812">Transmembrane</keyword>
<dbReference type="GO" id="GO:0015920">
    <property type="term" value="P:lipopolysaccharide transport"/>
    <property type="evidence" value="ECO:0007669"/>
    <property type="project" value="TreeGrafter"/>
</dbReference>
<evidence type="ECO:0000256" key="1">
    <source>
        <dbReference type="ARBA" id="ARBA00002265"/>
    </source>
</evidence>
<dbReference type="STRING" id="1121922.GCA_000428905_01339"/>
<feature type="transmembrane region" description="Helical" evidence="9">
    <location>
        <begin position="12"/>
        <end position="31"/>
    </location>
</feature>
<accession>K6Z2P1</accession>
<dbReference type="GO" id="GO:0043190">
    <property type="term" value="C:ATP-binding cassette (ABC) transporter complex"/>
    <property type="evidence" value="ECO:0007669"/>
    <property type="project" value="InterPro"/>
</dbReference>
<comment type="caution">
    <text evidence="10">The sequence shown here is derived from an EMBL/GenBank/DDBJ whole genome shotgun (WGS) entry which is preliminary data.</text>
</comment>
<gene>
    <name evidence="10" type="primary">lptG</name>
    <name evidence="10" type="ORF">GPAL_3649</name>
</gene>
<feature type="transmembrane region" description="Helical" evidence="9">
    <location>
        <begin position="274"/>
        <end position="292"/>
    </location>
</feature>
<evidence type="ECO:0000256" key="3">
    <source>
        <dbReference type="ARBA" id="ARBA00007725"/>
    </source>
</evidence>
<dbReference type="GO" id="GO:0055085">
    <property type="term" value="P:transmembrane transport"/>
    <property type="evidence" value="ECO:0007669"/>
    <property type="project" value="InterPro"/>
</dbReference>
<feature type="transmembrane region" description="Helical" evidence="9">
    <location>
        <begin position="103"/>
        <end position="122"/>
    </location>
</feature>
<evidence type="ECO:0000256" key="9">
    <source>
        <dbReference type="SAM" id="Phobius"/>
    </source>
</evidence>
<evidence type="ECO:0000256" key="6">
    <source>
        <dbReference type="ARBA" id="ARBA00022989"/>
    </source>
</evidence>
<organism evidence="10 11">
    <name type="scientific">Brumicola pallidula DSM 14239 = ACAM 615</name>
    <dbReference type="NCBI Taxonomy" id="1121922"/>
    <lineage>
        <taxon>Bacteria</taxon>
        <taxon>Pseudomonadati</taxon>
        <taxon>Pseudomonadota</taxon>
        <taxon>Gammaproteobacteria</taxon>
        <taxon>Alteromonadales</taxon>
        <taxon>Alteromonadaceae</taxon>
        <taxon>Brumicola</taxon>
    </lineage>
</organism>
<dbReference type="OrthoDB" id="9776227at2"/>
<comment type="subunit">
    <text evidence="8">Component of the lipopolysaccharide transport and assembly complex. The LptBFG transporter is composed of two ATP-binding proteins (LptB) and two transmembrane proteins (LptF and LptG).</text>
</comment>
<evidence type="ECO:0000256" key="5">
    <source>
        <dbReference type="ARBA" id="ARBA00022692"/>
    </source>
</evidence>
<comment type="similarity">
    <text evidence="3">Belongs to the LptF/LptG family.</text>
</comment>
<dbReference type="PANTHER" id="PTHR33529:SF2">
    <property type="entry name" value="LIPOPOLYSACCHARIDE EXPORT SYSTEM PERMEASE PROTEIN LPTG"/>
    <property type="match status" value="1"/>
</dbReference>
<evidence type="ECO:0000313" key="11">
    <source>
        <dbReference type="Proteomes" id="UP000006251"/>
    </source>
</evidence>
<dbReference type="InterPro" id="IPR030923">
    <property type="entry name" value="LptG"/>
</dbReference>
<evidence type="ECO:0000256" key="2">
    <source>
        <dbReference type="ARBA" id="ARBA00004651"/>
    </source>
</evidence>
<keyword evidence="11" id="KW-1185">Reference proteome</keyword>
<dbReference type="EMBL" id="BAEQ01000057">
    <property type="protein sequence ID" value="GAC30491.1"/>
    <property type="molecule type" value="Genomic_DNA"/>
</dbReference>
<dbReference type="InterPro" id="IPR005495">
    <property type="entry name" value="LptG/LptF_permease"/>
</dbReference>
<proteinExistence type="inferred from homology"/>
<feature type="transmembrane region" description="Helical" evidence="9">
    <location>
        <begin position="65"/>
        <end position="82"/>
    </location>
</feature>
<comment type="function">
    <text evidence="1">Part of the ABC transporter complex LptBFG involved in the translocation of lipopolysaccharide (LPS) from the inner membrane to the outer membrane.</text>
</comment>
<comment type="subcellular location">
    <subcellularLocation>
        <location evidence="2">Cell membrane</location>
        <topology evidence="2">Multi-pass membrane protein</topology>
    </subcellularLocation>
</comment>
<evidence type="ECO:0000256" key="4">
    <source>
        <dbReference type="ARBA" id="ARBA00022475"/>
    </source>
</evidence>
<dbReference type="NCBIfam" id="TIGR04408">
    <property type="entry name" value="LptG_lptG"/>
    <property type="match status" value="1"/>
</dbReference>
<dbReference type="Pfam" id="PF03739">
    <property type="entry name" value="LptF_LptG"/>
    <property type="match status" value="1"/>
</dbReference>
<dbReference type="PANTHER" id="PTHR33529">
    <property type="entry name" value="SLR0882 PROTEIN-RELATED"/>
    <property type="match status" value="1"/>
</dbReference>
<feature type="transmembrane region" description="Helical" evidence="9">
    <location>
        <begin position="304"/>
        <end position="321"/>
    </location>
</feature>
<dbReference type="RefSeq" id="WP_006014674.1">
    <property type="nucleotide sequence ID" value="NZ_BAEQ01000057.1"/>
</dbReference>
<sequence length="354" mass="38832">MFRLLDLYIARTLLGTVTVTLSVLVGLSALIKFVEQMRRVGQGDYDMTLAALYVLLSLPRDIEQFLPMATLLGGLIGMGLLAQKSELVVMQASGLSRWNIINSAMKSLIILIIAVMMLGEWVTPRSEAKAKEIRTQALSGGSLILSDELFWAKDGSDFVSIGEVLSKETLRDITVYQFSPELELTTVLTADAALYKGESWELQNVSLLTFSPTKINKSEANTLSWDSTLTPDKLGIVAIKPEALSIQGLVGYVKYLNNSEQDSARYELAFWRKITQPISVAVMLLMALSFIFGPLRSVTMGARTIMGVMVGFSFFIANQVFGQVSLVFQLPAFIGALLPSAVFAGIAILLLRRQ</sequence>
<name>K6Z2P1_9ALTE</name>